<dbReference type="InterPro" id="IPR003186">
    <property type="entry name" value="PA28_C"/>
</dbReference>
<dbReference type="OrthoDB" id="9983161at2759"/>
<evidence type="ECO:0000259" key="1">
    <source>
        <dbReference type="Pfam" id="PF02252"/>
    </source>
</evidence>
<feature type="domain" description="Proteasome activator PA28 C-terminal" evidence="1">
    <location>
        <begin position="197"/>
        <end position="279"/>
    </location>
</feature>
<evidence type="ECO:0000313" key="3">
    <source>
        <dbReference type="EMBL" id="CAF4047442.1"/>
    </source>
</evidence>
<dbReference type="GO" id="GO:0008537">
    <property type="term" value="C:proteasome activator complex"/>
    <property type="evidence" value="ECO:0007669"/>
    <property type="project" value="InterPro"/>
</dbReference>
<dbReference type="AlphaFoldDB" id="A0A815B776"/>
<dbReference type="InterPro" id="IPR036997">
    <property type="entry name" value="PA28_C_sf"/>
</dbReference>
<proteinExistence type="predicted"/>
<comment type="caution">
    <text evidence="2">The sequence shown here is derived from an EMBL/GenBank/DDBJ whole genome shotgun (WGS) entry which is preliminary data.</text>
</comment>
<dbReference type="SUPFAM" id="SSF47216">
    <property type="entry name" value="Proteasome activator"/>
    <property type="match status" value="1"/>
</dbReference>
<dbReference type="Proteomes" id="UP000681722">
    <property type="component" value="Unassembled WGS sequence"/>
</dbReference>
<reference evidence="2" key="1">
    <citation type="submission" date="2021-02" db="EMBL/GenBank/DDBJ databases">
        <authorList>
            <person name="Nowell W R."/>
        </authorList>
    </citation>
    <scope>NUCLEOTIDE SEQUENCE</scope>
</reference>
<organism evidence="2 4">
    <name type="scientific">Didymodactylos carnosus</name>
    <dbReference type="NCBI Taxonomy" id="1234261"/>
    <lineage>
        <taxon>Eukaryota</taxon>
        <taxon>Metazoa</taxon>
        <taxon>Spiralia</taxon>
        <taxon>Gnathifera</taxon>
        <taxon>Rotifera</taxon>
        <taxon>Eurotatoria</taxon>
        <taxon>Bdelloidea</taxon>
        <taxon>Philodinida</taxon>
        <taxon>Philodinidae</taxon>
        <taxon>Didymodactylos</taxon>
    </lineage>
</organism>
<sequence>MLRDFITTKYNINKSQIAATTTSQLRDNRRCRSNMTVGTLALSPSKFLTPSLSINGTLSRQFNVDVTGSHSRKVFTEKTEKTDPFIDSFQRHLQLNILQQMPSCIKALTSLCQILDDCSLSAMKMDQIRTISIDSILWRDFKGTLSKPIPIALDQNKQLNNNRPLVRELTKEFLEISQQILAIYKPTGLNDAIDDQQTYVYRETQSMIQTCYGLLELLNDYRGKRQDAFKFLCRNPQLEDTSLALASVDEYQFHILRLIAIYLRQFYLKLLTMITTSIEQRQTEMKQEDCVLS</sequence>
<dbReference type="EMBL" id="CAJOBC010020648">
    <property type="protein sequence ID" value="CAF4047442.1"/>
    <property type="molecule type" value="Genomic_DNA"/>
</dbReference>
<dbReference type="Gene3D" id="1.20.120.180">
    <property type="entry name" value="Proteasome activator pa28, C-terminal domain"/>
    <property type="match status" value="1"/>
</dbReference>
<evidence type="ECO:0000313" key="4">
    <source>
        <dbReference type="Proteomes" id="UP000663829"/>
    </source>
</evidence>
<dbReference type="Pfam" id="PF02252">
    <property type="entry name" value="PA28_C"/>
    <property type="match status" value="1"/>
</dbReference>
<keyword evidence="4" id="KW-1185">Reference proteome</keyword>
<evidence type="ECO:0000313" key="2">
    <source>
        <dbReference type="EMBL" id="CAF1265262.1"/>
    </source>
</evidence>
<dbReference type="EMBL" id="CAJNOQ010010960">
    <property type="protein sequence ID" value="CAF1265262.1"/>
    <property type="molecule type" value="Genomic_DNA"/>
</dbReference>
<gene>
    <name evidence="2" type="ORF">GPM918_LOCUS26809</name>
    <name evidence="3" type="ORF">SRO942_LOCUS27028</name>
</gene>
<dbReference type="InterPro" id="IPR036252">
    <property type="entry name" value="Proteasome_activ_sf"/>
</dbReference>
<dbReference type="Proteomes" id="UP000663829">
    <property type="component" value="Unassembled WGS sequence"/>
</dbReference>
<name>A0A815B776_9BILA</name>
<accession>A0A815B776</accession>
<protein>
    <recommendedName>
        <fullName evidence="1">Proteasome activator PA28 C-terminal domain-containing protein</fullName>
    </recommendedName>
</protein>